<dbReference type="RefSeq" id="WP_353550314.1">
    <property type="nucleotide sequence ID" value="NZ_AP029612.1"/>
</dbReference>
<organism evidence="3">
    <name type="scientific">Sediminibacterium sp. KACHI17</name>
    <dbReference type="NCBI Taxonomy" id="1751071"/>
    <lineage>
        <taxon>Bacteria</taxon>
        <taxon>Pseudomonadati</taxon>
        <taxon>Bacteroidota</taxon>
        <taxon>Chitinophagia</taxon>
        <taxon>Chitinophagales</taxon>
        <taxon>Chitinophagaceae</taxon>
        <taxon>Sediminibacterium</taxon>
    </lineage>
</organism>
<feature type="domain" description="Pyrroline-5-carboxylate reductase catalytic N-terminal" evidence="1">
    <location>
        <begin position="3"/>
        <end position="82"/>
    </location>
</feature>
<dbReference type="InterPro" id="IPR008927">
    <property type="entry name" value="6-PGluconate_DH-like_C_sf"/>
</dbReference>
<feature type="domain" description="DUF2520" evidence="2">
    <location>
        <begin position="123"/>
        <end position="248"/>
    </location>
</feature>
<proteinExistence type="predicted"/>
<dbReference type="PANTHER" id="PTHR40459:SF1">
    <property type="entry name" value="CONSERVED HYPOTHETICAL ALANINE AND LEUCINE RICH PROTEIN"/>
    <property type="match status" value="1"/>
</dbReference>
<dbReference type="Gene3D" id="1.10.1040.20">
    <property type="entry name" value="ProC-like, C-terminal domain"/>
    <property type="match status" value="1"/>
</dbReference>
<evidence type="ECO:0000313" key="3">
    <source>
        <dbReference type="EMBL" id="BFG70019.1"/>
    </source>
</evidence>
<dbReference type="Pfam" id="PF03807">
    <property type="entry name" value="F420_oxidored"/>
    <property type="match status" value="1"/>
</dbReference>
<evidence type="ECO:0000259" key="1">
    <source>
        <dbReference type="Pfam" id="PF03807"/>
    </source>
</evidence>
<name>A0AAT9GHG0_9BACT</name>
<gene>
    <name evidence="3" type="ORF">KACHI17_09000</name>
</gene>
<dbReference type="SUPFAM" id="SSF51735">
    <property type="entry name" value="NAD(P)-binding Rossmann-fold domains"/>
    <property type="match status" value="1"/>
</dbReference>
<dbReference type="SUPFAM" id="SSF48179">
    <property type="entry name" value="6-phosphogluconate dehydrogenase C-terminal domain-like"/>
    <property type="match status" value="1"/>
</dbReference>
<dbReference type="InterPro" id="IPR036291">
    <property type="entry name" value="NAD(P)-bd_dom_sf"/>
</dbReference>
<dbReference type="Gene3D" id="3.40.50.720">
    <property type="entry name" value="NAD(P)-binding Rossmann-like Domain"/>
    <property type="match status" value="1"/>
</dbReference>
<sequence length="256" mass="28408">MDVVLIGAGNVGTVLGRTFQQAGHTIKAIWNRHPEKARLLADELGTVAVENLQALPQEADLFVVSVSDRSIQEVAQQLIIKKGVLVHAAGAVSKEVLNGIADQYGVLWPMKMIRTNMPTLGPCAIMIDANKDQALQVIRELAGSISDQVHEADDAKRLKMHLIAAITSNFTNHLYHLAADYSQEQEIQFSWFYPLIEGVIAQIKTQHPQNVQAGPAFRGDRITIEKHRSLLADEPVLLKIYDEMTQSILHKFGHIR</sequence>
<accession>A0AAT9GHG0</accession>
<evidence type="ECO:0000259" key="2">
    <source>
        <dbReference type="Pfam" id="PF10728"/>
    </source>
</evidence>
<dbReference type="AlphaFoldDB" id="A0AAT9GHG0"/>
<dbReference type="InterPro" id="IPR018931">
    <property type="entry name" value="DUF2520"/>
</dbReference>
<dbReference type="Pfam" id="PF10728">
    <property type="entry name" value="DUF2520"/>
    <property type="match status" value="1"/>
</dbReference>
<dbReference type="EMBL" id="AP029612">
    <property type="protein sequence ID" value="BFG70019.1"/>
    <property type="molecule type" value="Genomic_DNA"/>
</dbReference>
<dbReference type="PANTHER" id="PTHR40459">
    <property type="entry name" value="CONSERVED HYPOTHETICAL ALANINE AND LEUCINE RICH PROTEIN"/>
    <property type="match status" value="1"/>
</dbReference>
<dbReference type="InterPro" id="IPR028939">
    <property type="entry name" value="P5C_Rdtase_cat_N"/>
</dbReference>
<reference evidence="3" key="1">
    <citation type="submission" date="2024-02" db="EMBL/GenBank/DDBJ databases">
        <title>Sediminibacterium planktonica sp. nov. and Sediminibacterium longus sp. nov., isolated from surface lake and river water.</title>
        <authorList>
            <person name="Watanabe K."/>
            <person name="Takemine S."/>
            <person name="Ishii Y."/>
            <person name="Ogata Y."/>
            <person name="Shindo C."/>
            <person name="Suda W."/>
        </authorList>
    </citation>
    <scope>NUCLEOTIDE SEQUENCE</scope>
    <source>
        <strain evidence="3">KACHI17</strain>
    </source>
</reference>
<protein>
    <submittedName>
        <fullName evidence="3">DUF2520 domain-containing protein</fullName>
    </submittedName>
</protein>
<dbReference type="InterPro" id="IPR037108">
    <property type="entry name" value="TM1727-like_C_sf"/>
</dbReference>